<dbReference type="CDD" id="cd00174">
    <property type="entry name" value="SH3"/>
    <property type="match status" value="2"/>
</dbReference>
<dbReference type="Pfam" id="PF00788">
    <property type="entry name" value="RA"/>
    <property type="match status" value="1"/>
</dbReference>
<dbReference type="Gene3D" id="1.10.150.50">
    <property type="entry name" value="Transcription Factor, Ets-1"/>
    <property type="match status" value="1"/>
</dbReference>
<feature type="domain" description="Ras-associating" evidence="6">
    <location>
        <begin position="255"/>
        <end position="337"/>
    </location>
</feature>
<proteinExistence type="predicted"/>
<reference evidence="7" key="1">
    <citation type="journal article" date="2020" name="Nat. Commun.">
        <title>Large-scale genome sequencing of mycorrhizal fungi provides insights into the early evolution of symbiotic traits.</title>
        <authorList>
            <person name="Miyauchi S."/>
            <person name="Kiss E."/>
            <person name="Kuo A."/>
            <person name="Drula E."/>
            <person name="Kohler A."/>
            <person name="Sanchez-Garcia M."/>
            <person name="Morin E."/>
            <person name="Andreopoulos B."/>
            <person name="Barry K.W."/>
            <person name="Bonito G."/>
            <person name="Buee M."/>
            <person name="Carver A."/>
            <person name="Chen C."/>
            <person name="Cichocki N."/>
            <person name="Clum A."/>
            <person name="Culley D."/>
            <person name="Crous P.W."/>
            <person name="Fauchery L."/>
            <person name="Girlanda M."/>
            <person name="Hayes R.D."/>
            <person name="Keri Z."/>
            <person name="LaButti K."/>
            <person name="Lipzen A."/>
            <person name="Lombard V."/>
            <person name="Magnuson J."/>
            <person name="Maillard F."/>
            <person name="Murat C."/>
            <person name="Nolan M."/>
            <person name="Ohm R.A."/>
            <person name="Pangilinan J."/>
            <person name="Pereira M.F."/>
            <person name="Perotto S."/>
            <person name="Peter M."/>
            <person name="Pfister S."/>
            <person name="Riley R."/>
            <person name="Sitrit Y."/>
            <person name="Stielow J.B."/>
            <person name="Szollosi G."/>
            <person name="Zifcakova L."/>
            <person name="Stursova M."/>
            <person name="Spatafora J.W."/>
            <person name="Tedersoo L."/>
            <person name="Vaario L.M."/>
            <person name="Yamada A."/>
            <person name="Yan M."/>
            <person name="Wang P."/>
            <person name="Xu J."/>
            <person name="Bruns T."/>
            <person name="Baldrian P."/>
            <person name="Vilgalys R."/>
            <person name="Dunand C."/>
            <person name="Henrissat B."/>
            <person name="Grigoriev I.V."/>
            <person name="Hibbett D."/>
            <person name="Nagy L.G."/>
            <person name="Martin F.M."/>
        </authorList>
    </citation>
    <scope>NUCLEOTIDE SEQUENCE</scope>
    <source>
        <strain evidence="7">UP504</strain>
    </source>
</reference>
<gene>
    <name evidence="7" type="ORF">BS47DRAFT_1294290</name>
</gene>
<feature type="compositionally biased region" description="Polar residues" evidence="3">
    <location>
        <begin position="357"/>
        <end position="374"/>
    </location>
</feature>
<feature type="domain" description="SH3" evidence="4">
    <location>
        <begin position="571"/>
        <end position="631"/>
    </location>
</feature>
<evidence type="ECO:0000313" key="8">
    <source>
        <dbReference type="Proteomes" id="UP000886523"/>
    </source>
</evidence>
<dbReference type="Gene3D" id="2.30.30.40">
    <property type="entry name" value="SH3 Domains"/>
    <property type="match status" value="2"/>
</dbReference>
<keyword evidence="1 2" id="KW-0728">SH3 domain</keyword>
<evidence type="ECO:0000259" key="4">
    <source>
        <dbReference type="PROSITE" id="PS50002"/>
    </source>
</evidence>
<dbReference type="SUPFAM" id="SSF54236">
    <property type="entry name" value="Ubiquitin-like"/>
    <property type="match status" value="1"/>
</dbReference>
<feature type="compositionally biased region" description="Basic and acidic residues" evidence="3">
    <location>
        <begin position="440"/>
        <end position="453"/>
    </location>
</feature>
<name>A0A9P6AZV9_9AGAM</name>
<dbReference type="AlphaFoldDB" id="A0A9P6AZV9"/>
<dbReference type="SUPFAM" id="SSF47769">
    <property type="entry name" value="SAM/Pointed domain"/>
    <property type="match status" value="1"/>
</dbReference>
<feature type="domain" description="SH3" evidence="4">
    <location>
        <begin position="461"/>
        <end position="529"/>
    </location>
</feature>
<dbReference type="Pfam" id="PF07647">
    <property type="entry name" value="SAM_2"/>
    <property type="match status" value="1"/>
</dbReference>
<organism evidence="7 8">
    <name type="scientific">Hydnum rufescens UP504</name>
    <dbReference type="NCBI Taxonomy" id="1448309"/>
    <lineage>
        <taxon>Eukaryota</taxon>
        <taxon>Fungi</taxon>
        <taxon>Dikarya</taxon>
        <taxon>Basidiomycota</taxon>
        <taxon>Agaricomycotina</taxon>
        <taxon>Agaricomycetes</taxon>
        <taxon>Cantharellales</taxon>
        <taxon>Hydnaceae</taxon>
        <taxon>Hydnum</taxon>
    </lineage>
</organism>
<dbReference type="SMART" id="SM00314">
    <property type="entry name" value="RA"/>
    <property type="match status" value="1"/>
</dbReference>
<feature type="region of interest" description="Disordered" evidence="3">
    <location>
        <begin position="535"/>
        <end position="554"/>
    </location>
</feature>
<dbReference type="InterPro" id="IPR013761">
    <property type="entry name" value="SAM/pointed_sf"/>
</dbReference>
<dbReference type="CDD" id="cd01786">
    <property type="entry name" value="RA_STE50"/>
    <property type="match status" value="1"/>
</dbReference>
<evidence type="ECO:0000256" key="1">
    <source>
        <dbReference type="ARBA" id="ARBA00022443"/>
    </source>
</evidence>
<dbReference type="GO" id="GO:0007165">
    <property type="term" value="P:signal transduction"/>
    <property type="evidence" value="ECO:0007669"/>
    <property type="project" value="InterPro"/>
</dbReference>
<evidence type="ECO:0008006" key="9">
    <source>
        <dbReference type="Google" id="ProtNLM"/>
    </source>
</evidence>
<dbReference type="PROSITE" id="PS50002">
    <property type="entry name" value="SH3"/>
    <property type="match status" value="2"/>
</dbReference>
<accession>A0A9P6AZV9</accession>
<dbReference type="InterPro" id="IPR000159">
    <property type="entry name" value="RA_dom"/>
</dbReference>
<dbReference type="Proteomes" id="UP000886523">
    <property type="component" value="Unassembled WGS sequence"/>
</dbReference>
<feature type="region of interest" description="Disordered" evidence="3">
    <location>
        <begin position="343"/>
        <end position="387"/>
    </location>
</feature>
<dbReference type="EMBL" id="MU128953">
    <property type="protein sequence ID" value="KAF9515089.1"/>
    <property type="molecule type" value="Genomic_DNA"/>
</dbReference>
<dbReference type="InterPro" id="IPR001452">
    <property type="entry name" value="SH3_domain"/>
</dbReference>
<dbReference type="Pfam" id="PF00018">
    <property type="entry name" value="SH3_1"/>
    <property type="match status" value="2"/>
</dbReference>
<keyword evidence="8" id="KW-1185">Reference proteome</keyword>
<dbReference type="InterPro" id="IPR036028">
    <property type="entry name" value="SH3-like_dom_sf"/>
</dbReference>
<dbReference type="PROSITE" id="PS50105">
    <property type="entry name" value="SAM_DOMAIN"/>
    <property type="match status" value="1"/>
</dbReference>
<sequence>MSTASSSAGTSATLTDWDEEAVHHWLSNTLGFTQYHSQIIEHGISGEILALLDHEGLKEVGVHSVGQRLAILKEVYYLKVAHGVTIEPEHYVPPSEIIENAGQEGLSLDRLYEMIQELGQRTQVLEEENRKLHDGLSTCLDELSNHRTLSTKESSLRKQPSFRWANYDSPVKSPTRPAPDPPHESPKTSPHRPEHDVSFSIVYHSTSAPALNSQGSSSSRPPNREGSSWSSNASTITPSTTFSPAGVASSTSVPSDNQVKSFKVSLDDPCWKVLPPALKKYKITDDWRQYVMFICYGTANGHYIERCLSYDEKPLLLFQKLKDANKNPVFMLRNIKDIRSPIAVAQQKQSQRLRETGGSNSLLPPSRSGSSTPHTAGVPYTRNTRLHHPPVLQPISAQAQVVKMNANGQGSGPNVNTDGLQWPDTAGGDAQADSARSKPHATDEHPTHPDVKDGLAIGDGTKISYAIAIYPYMAEQEDEFDVVVDDTFIILSRTKGWWVVQRDVDGTGAEIGDAAKGWVPAGCLLETSLPPASAVSEAKGMSSPVRVPNSPNGSPQPLSYKAPILPSNIISTSFPGIALMNYTAKGDHELSLVRGDVLRVFKRYNHWSYAIKEETGNRGWVPSWFVGKYTPGAAIPSASIVPLTPTGANPTSPPPTHETSDFLDVDRPFTSGALINGSPLSQAFPAKHTVPPI</sequence>
<evidence type="ECO:0000256" key="2">
    <source>
        <dbReference type="PROSITE-ProRule" id="PRU00192"/>
    </source>
</evidence>
<evidence type="ECO:0000256" key="3">
    <source>
        <dbReference type="SAM" id="MobiDB-lite"/>
    </source>
</evidence>
<evidence type="ECO:0000313" key="7">
    <source>
        <dbReference type="EMBL" id="KAF9515089.1"/>
    </source>
</evidence>
<dbReference type="Gene3D" id="3.10.20.90">
    <property type="entry name" value="Phosphatidylinositol 3-kinase Catalytic Subunit, Chain A, domain 1"/>
    <property type="match status" value="1"/>
</dbReference>
<feature type="region of interest" description="Disordered" evidence="3">
    <location>
        <begin position="148"/>
        <end position="194"/>
    </location>
</feature>
<dbReference type="PROSITE" id="PS50200">
    <property type="entry name" value="RA"/>
    <property type="match status" value="1"/>
</dbReference>
<dbReference type="InterPro" id="IPR001660">
    <property type="entry name" value="SAM"/>
</dbReference>
<dbReference type="SMART" id="SM00454">
    <property type="entry name" value="SAM"/>
    <property type="match status" value="1"/>
</dbReference>
<feature type="compositionally biased region" description="Polar residues" evidence="3">
    <location>
        <begin position="406"/>
        <end position="419"/>
    </location>
</feature>
<comment type="caution">
    <text evidence="7">The sequence shown here is derived from an EMBL/GenBank/DDBJ whole genome shotgun (WGS) entry which is preliminary data.</text>
</comment>
<evidence type="ECO:0000259" key="6">
    <source>
        <dbReference type="PROSITE" id="PS50200"/>
    </source>
</evidence>
<feature type="compositionally biased region" description="Basic and acidic residues" evidence="3">
    <location>
        <begin position="181"/>
        <end position="194"/>
    </location>
</feature>
<dbReference type="InterPro" id="IPR029071">
    <property type="entry name" value="Ubiquitin-like_domsf"/>
</dbReference>
<protein>
    <recommendedName>
        <fullName evidence="9">Protein kinase regulator</fullName>
    </recommendedName>
</protein>
<evidence type="ECO:0000259" key="5">
    <source>
        <dbReference type="PROSITE" id="PS50105"/>
    </source>
</evidence>
<feature type="region of interest" description="Disordered" evidence="3">
    <location>
        <begin position="209"/>
        <end position="235"/>
    </location>
</feature>
<dbReference type="SUPFAM" id="SSF50044">
    <property type="entry name" value="SH3-domain"/>
    <property type="match status" value="2"/>
</dbReference>
<dbReference type="OrthoDB" id="8883818at2759"/>
<feature type="domain" description="SAM" evidence="5">
    <location>
        <begin position="17"/>
        <end position="81"/>
    </location>
</feature>
<feature type="region of interest" description="Disordered" evidence="3">
    <location>
        <begin position="405"/>
        <end position="455"/>
    </location>
</feature>
<dbReference type="SMART" id="SM00326">
    <property type="entry name" value="SH3"/>
    <property type="match status" value="2"/>
</dbReference>